<dbReference type="RefSeq" id="WP_273738460.1">
    <property type="nucleotide sequence ID" value="NZ_JAQIVI010000149.1"/>
</dbReference>
<proteinExistence type="predicted"/>
<sequence length="195" mass="21034">MSESFTLTIPADFGNSTVEGVFEAFVNPQDDDEVRTGYLLDSGLDQALAILRGLLEDGEPDRKGIHLDLGGGTHAIGLRADVNSEATEDENGNVLQWGSSNDPTQFSATTATGGTALQKTQIFQHYTRVAGADSLTPATLEYGEYSTDGVLEPLDVVFEQPKFERKSADTYQFTGTFVETVDLNRSLDGSKQTEA</sequence>
<evidence type="ECO:0000313" key="1">
    <source>
        <dbReference type="EMBL" id="MFC6765439.1"/>
    </source>
</evidence>
<organism evidence="1 2">
    <name type="scientific">Natrinema soli</name>
    <dbReference type="NCBI Taxonomy" id="1930624"/>
    <lineage>
        <taxon>Archaea</taxon>
        <taxon>Methanobacteriati</taxon>
        <taxon>Methanobacteriota</taxon>
        <taxon>Stenosarchaea group</taxon>
        <taxon>Halobacteria</taxon>
        <taxon>Halobacteriales</taxon>
        <taxon>Natrialbaceae</taxon>
        <taxon>Natrinema</taxon>
    </lineage>
</organism>
<name>A0ABD5SKN3_9EURY</name>
<dbReference type="AlphaFoldDB" id="A0ABD5SKN3"/>
<dbReference type="EMBL" id="JBHSWV010000149">
    <property type="protein sequence ID" value="MFC6765439.1"/>
    <property type="molecule type" value="Genomic_DNA"/>
</dbReference>
<protein>
    <submittedName>
        <fullName evidence="1">Uncharacterized protein</fullName>
    </submittedName>
</protein>
<evidence type="ECO:0000313" key="2">
    <source>
        <dbReference type="Proteomes" id="UP001596383"/>
    </source>
</evidence>
<dbReference type="Proteomes" id="UP001596383">
    <property type="component" value="Unassembled WGS sequence"/>
</dbReference>
<keyword evidence="2" id="KW-1185">Reference proteome</keyword>
<gene>
    <name evidence="1" type="ORF">ACFQE6_10710</name>
</gene>
<reference evidence="1 2" key="1">
    <citation type="journal article" date="2019" name="Int. J. Syst. Evol. Microbiol.">
        <title>The Global Catalogue of Microorganisms (GCM) 10K type strain sequencing project: providing services to taxonomists for standard genome sequencing and annotation.</title>
        <authorList>
            <consortium name="The Broad Institute Genomics Platform"/>
            <consortium name="The Broad Institute Genome Sequencing Center for Infectious Disease"/>
            <person name="Wu L."/>
            <person name="Ma J."/>
        </authorList>
    </citation>
    <scope>NUCLEOTIDE SEQUENCE [LARGE SCALE GENOMIC DNA]</scope>
    <source>
        <strain evidence="1 2">LMG 29247</strain>
    </source>
</reference>
<accession>A0ABD5SKN3</accession>
<comment type="caution">
    <text evidence="1">The sequence shown here is derived from an EMBL/GenBank/DDBJ whole genome shotgun (WGS) entry which is preliminary data.</text>
</comment>